<proteinExistence type="predicted"/>
<dbReference type="InterPro" id="IPR036264">
    <property type="entry name" value="Bact_exopeptidase_dim_dom"/>
</dbReference>
<feature type="binding site" evidence="2">
    <location>
        <position position="132"/>
    </location>
    <ligand>
        <name>Mn(2+)</name>
        <dbReference type="ChEBI" id="CHEBI:29035"/>
        <label>2</label>
    </ligand>
</feature>
<protein>
    <submittedName>
        <fullName evidence="4">Amidohydrolase</fullName>
    </submittedName>
</protein>
<gene>
    <name evidence="4" type="ORF">F9817_14485</name>
</gene>
<dbReference type="NCBIfam" id="TIGR01891">
    <property type="entry name" value="amidohydrolases"/>
    <property type="match status" value="1"/>
</dbReference>
<comment type="caution">
    <text evidence="4">The sequence shown here is derived from an EMBL/GenBank/DDBJ whole genome shotgun (WGS) entry which is preliminary data.</text>
</comment>
<feature type="binding site" evidence="2">
    <location>
        <position position="158"/>
    </location>
    <ligand>
        <name>Mn(2+)</name>
        <dbReference type="ChEBI" id="CHEBI:29035"/>
        <label>2</label>
    </ligand>
</feature>
<evidence type="ECO:0000313" key="4">
    <source>
        <dbReference type="EMBL" id="MZI94402.1"/>
    </source>
</evidence>
<evidence type="ECO:0000259" key="3">
    <source>
        <dbReference type="Pfam" id="PF07687"/>
    </source>
</evidence>
<dbReference type="GO" id="GO:0019877">
    <property type="term" value="P:diaminopimelate biosynthetic process"/>
    <property type="evidence" value="ECO:0007669"/>
    <property type="project" value="UniProtKB-ARBA"/>
</dbReference>
<dbReference type="PANTHER" id="PTHR11014:SF63">
    <property type="entry name" value="METALLOPEPTIDASE, PUTATIVE (AFU_ORTHOLOGUE AFUA_6G09600)-RELATED"/>
    <property type="match status" value="1"/>
</dbReference>
<dbReference type="Pfam" id="PF07687">
    <property type="entry name" value="M20_dimer"/>
    <property type="match status" value="1"/>
</dbReference>
<organism evidence="4 5">
    <name type="scientific">Vibrio eleionomae</name>
    <dbReference type="NCBI Taxonomy" id="2653505"/>
    <lineage>
        <taxon>Bacteria</taxon>
        <taxon>Pseudomonadati</taxon>
        <taxon>Pseudomonadota</taxon>
        <taxon>Gammaproteobacteria</taxon>
        <taxon>Vibrionales</taxon>
        <taxon>Vibrionaceae</taxon>
        <taxon>Vibrio</taxon>
    </lineage>
</organism>
<dbReference type="Gene3D" id="3.40.630.10">
    <property type="entry name" value="Zn peptidases"/>
    <property type="match status" value="1"/>
</dbReference>
<keyword evidence="2" id="KW-0479">Metal-binding</keyword>
<evidence type="ECO:0000256" key="2">
    <source>
        <dbReference type="PIRSR" id="PIRSR005962-1"/>
    </source>
</evidence>
<dbReference type="Gene3D" id="3.30.70.360">
    <property type="match status" value="1"/>
</dbReference>
<keyword evidence="1 4" id="KW-0378">Hydrolase</keyword>
<dbReference type="GO" id="GO:0046872">
    <property type="term" value="F:metal ion binding"/>
    <property type="evidence" value="ECO:0007669"/>
    <property type="project" value="UniProtKB-KW"/>
</dbReference>
<dbReference type="PANTHER" id="PTHR11014">
    <property type="entry name" value="PEPTIDASE M20 FAMILY MEMBER"/>
    <property type="match status" value="1"/>
</dbReference>
<feature type="domain" description="Peptidase M20 dimerisation" evidence="3">
    <location>
        <begin position="180"/>
        <end position="274"/>
    </location>
</feature>
<name>A0A7X4RVL0_9VIBR</name>
<accession>A0A7X4RVL0</accession>
<dbReference type="GO" id="GO:0050118">
    <property type="term" value="F:N-acetyldiaminopimelate deacetylase activity"/>
    <property type="evidence" value="ECO:0007669"/>
    <property type="project" value="UniProtKB-ARBA"/>
</dbReference>
<dbReference type="CDD" id="cd05666">
    <property type="entry name" value="M20_Acy1-like"/>
    <property type="match status" value="1"/>
</dbReference>
<dbReference type="PIRSF" id="PIRSF005962">
    <property type="entry name" value="Pept_M20D_amidohydro"/>
    <property type="match status" value="1"/>
</dbReference>
<dbReference type="EMBL" id="WEKT01000028">
    <property type="protein sequence ID" value="MZI94402.1"/>
    <property type="molecule type" value="Genomic_DNA"/>
</dbReference>
<dbReference type="SUPFAM" id="SSF55031">
    <property type="entry name" value="Bacterial exopeptidase dimerisation domain"/>
    <property type="match status" value="1"/>
</dbReference>
<dbReference type="Pfam" id="PF01546">
    <property type="entry name" value="Peptidase_M20"/>
    <property type="match status" value="1"/>
</dbReference>
<dbReference type="SUPFAM" id="SSF53187">
    <property type="entry name" value="Zn-dependent exopeptidases"/>
    <property type="match status" value="1"/>
</dbReference>
<comment type="cofactor">
    <cofactor evidence="2">
        <name>Mn(2+)</name>
        <dbReference type="ChEBI" id="CHEBI:29035"/>
    </cofactor>
    <text evidence="2">The Mn(2+) ion enhances activity.</text>
</comment>
<keyword evidence="5" id="KW-1185">Reference proteome</keyword>
<dbReference type="AlphaFoldDB" id="A0A7X4RVL0"/>
<feature type="binding site" evidence="2">
    <location>
        <position position="97"/>
    </location>
    <ligand>
        <name>Mn(2+)</name>
        <dbReference type="ChEBI" id="CHEBI:29035"/>
        <label>2</label>
    </ligand>
</feature>
<reference evidence="4 5" key="1">
    <citation type="submission" date="2019-10" db="EMBL/GenBank/DDBJ databases">
        <title>Vibrio sp. nov. isolated from a shrimp pond.</title>
        <authorList>
            <person name="Gomez-Gil B."/>
            <person name="Enciso-Ibarra J."/>
            <person name="Enciso-Ibarra K."/>
            <person name="Bolan-Mejia C."/>
        </authorList>
    </citation>
    <scope>NUCLEOTIDE SEQUENCE [LARGE SCALE GENOMIC DNA]</scope>
    <source>
        <strain evidence="4 5">CAIM 722</strain>
    </source>
</reference>
<dbReference type="InterPro" id="IPR017439">
    <property type="entry name" value="Amidohydrolase"/>
</dbReference>
<dbReference type="RefSeq" id="WP_161156783.1">
    <property type="nucleotide sequence ID" value="NZ_WEKT01000028.1"/>
</dbReference>
<sequence length="383" mass="41712">MTIPHSLLDEVKSWRRDFHRHPELGFEEHRTSDRVAQLLSEFGLDVHRGLGGTGVVGTLRNGEGPTIGLRADMDALPFTELGDIAHKSCHSGAMHACGHDGHTAILLGAAKVLSQTKSFSGTVHFVFQPAEENLGGALKMVDEGLFTLFPMDAIYGLHNWPGRPVGEVAINERAMMASLDTFKITLTGKSCHAAIPNDGYDPIVASAELVTALQTIVARRLSPLESAVVSVTKIQGGEAINIIPEKVVLEGTYRCLDNTVRQKVKTLIGEIAEQVPTAHRVSSTIEFFDGYSVTTNHPKQAEQIRAAAIDAFGAERVAWNIAPSMASEDFSYMLEHCPGAYCWLGADGSDSAVPLHNAYYDFNDELLETGILLWKNLIERLLK</sequence>
<dbReference type="FunFam" id="3.30.70.360:FF:000001">
    <property type="entry name" value="N-acetyldiaminopimelate deacetylase"/>
    <property type="match status" value="1"/>
</dbReference>
<evidence type="ECO:0000256" key="1">
    <source>
        <dbReference type="ARBA" id="ARBA00022801"/>
    </source>
</evidence>
<dbReference type="InterPro" id="IPR002933">
    <property type="entry name" value="Peptidase_M20"/>
</dbReference>
<dbReference type="Proteomes" id="UP000462621">
    <property type="component" value="Unassembled WGS sequence"/>
</dbReference>
<keyword evidence="2" id="KW-0464">Manganese</keyword>
<evidence type="ECO:0000313" key="5">
    <source>
        <dbReference type="Proteomes" id="UP000462621"/>
    </source>
</evidence>
<dbReference type="InterPro" id="IPR011650">
    <property type="entry name" value="Peptidase_M20_dimer"/>
</dbReference>
<feature type="binding site" evidence="2">
    <location>
        <position position="99"/>
    </location>
    <ligand>
        <name>Mn(2+)</name>
        <dbReference type="ChEBI" id="CHEBI:29035"/>
        <label>2</label>
    </ligand>
</feature>
<feature type="binding site" evidence="2">
    <location>
        <position position="356"/>
    </location>
    <ligand>
        <name>Mn(2+)</name>
        <dbReference type="ChEBI" id="CHEBI:29035"/>
        <label>2</label>
    </ligand>
</feature>